<dbReference type="AlphaFoldDB" id="A0A1G7TCN1"/>
<reference evidence="4" key="1">
    <citation type="submission" date="2016-10" db="EMBL/GenBank/DDBJ databases">
        <authorList>
            <person name="Varghese N."/>
            <person name="Submissions S."/>
        </authorList>
    </citation>
    <scope>NUCLEOTIDE SEQUENCE [LARGE SCALE GENOMIC DNA]</scope>
    <source>
        <strain evidence="4">IBRC-M 10760</strain>
    </source>
</reference>
<organism evidence="3 4">
    <name type="scientific">Halorientalis regularis</name>
    <dbReference type="NCBI Taxonomy" id="660518"/>
    <lineage>
        <taxon>Archaea</taxon>
        <taxon>Methanobacteriati</taxon>
        <taxon>Methanobacteriota</taxon>
        <taxon>Stenosarchaea group</taxon>
        <taxon>Halobacteria</taxon>
        <taxon>Halobacteriales</taxon>
        <taxon>Haloarculaceae</taxon>
        <taxon>Halorientalis</taxon>
    </lineage>
</organism>
<proteinExistence type="predicted"/>
<feature type="domain" description="PIN" evidence="2">
    <location>
        <begin position="4"/>
        <end position="120"/>
    </location>
</feature>
<dbReference type="InterPro" id="IPR029060">
    <property type="entry name" value="PIN-like_dom_sf"/>
</dbReference>
<dbReference type="Pfam" id="PF01850">
    <property type="entry name" value="PIN"/>
    <property type="match status" value="1"/>
</dbReference>
<dbReference type="InterPro" id="IPR044153">
    <property type="entry name" value="PIN_Pae0151-like"/>
</dbReference>
<dbReference type="CDD" id="cd09873">
    <property type="entry name" value="PIN_Pae0151-like"/>
    <property type="match status" value="1"/>
</dbReference>
<keyword evidence="4" id="KW-1185">Reference proteome</keyword>
<dbReference type="Proteomes" id="UP000199076">
    <property type="component" value="Unassembled WGS sequence"/>
</dbReference>
<dbReference type="SUPFAM" id="SSF88723">
    <property type="entry name" value="PIN domain-like"/>
    <property type="match status" value="1"/>
</dbReference>
<protein>
    <submittedName>
        <fullName evidence="3">Predicted nucleic acid-binding protein, contains PIN domain</fullName>
    </submittedName>
</protein>
<dbReference type="EMBL" id="FNBK01000024">
    <property type="protein sequence ID" value="SDG33063.1"/>
    <property type="molecule type" value="Genomic_DNA"/>
</dbReference>
<dbReference type="PANTHER" id="PTHR35901">
    <property type="entry name" value="RIBONUCLEASE VAPC3"/>
    <property type="match status" value="1"/>
</dbReference>
<keyword evidence="1" id="KW-0460">Magnesium</keyword>
<evidence type="ECO:0000256" key="1">
    <source>
        <dbReference type="ARBA" id="ARBA00022842"/>
    </source>
</evidence>
<dbReference type="STRING" id="660518.SAMN05216218_12448"/>
<evidence type="ECO:0000313" key="4">
    <source>
        <dbReference type="Proteomes" id="UP000199076"/>
    </source>
</evidence>
<evidence type="ECO:0000313" key="3">
    <source>
        <dbReference type="EMBL" id="SDG33063.1"/>
    </source>
</evidence>
<dbReference type="Gene3D" id="3.40.50.1010">
    <property type="entry name" value="5'-nuclease"/>
    <property type="match status" value="1"/>
</dbReference>
<dbReference type="OrthoDB" id="269293at2157"/>
<dbReference type="InterPro" id="IPR002716">
    <property type="entry name" value="PIN_dom"/>
</dbReference>
<gene>
    <name evidence="3" type="ORF">SAMN05216218_12448</name>
</gene>
<evidence type="ECO:0000259" key="2">
    <source>
        <dbReference type="Pfam" id="PF01850"/>
    </source>
</evidence>
<dbReference type="RefSeq" id="WP_092695465.1">
    <property type="nucleotide sequence ID" value="NZ_FNBK01000024.1"/>
</dbReference>
<dbReference type="InterPro" id="IPR051619">
    <property type="entry name" value="TypeII_TA_RNase_PINc/VapC"/>
</dbReference>
<sequence length="139" mass="15388">MADIVVDTSTVVKWYIPEQYHEQARALRDDFLNGKHDLCAPALMPFEAVNALNYSGHYDGERLREAAHSLDNYGIELVTFGSVGPIAEITNAVDITAYDAAYVALAVERDEIAYTADGNLLQDLDGSEYEDTVAHIQTY</sequence>
<name>A0A1G7TCN1_9EURY</name>
<dbReference type="PANTHER" id="PTHR35901:SF1">
    <property type="entry name" value="EXONUCLEASE VAPC9"/>
    <property type="match status" value="1"/>
</dbReference>
<accession>A0A1G7TCN1</accession>